<evidence type="ECO:0000256" key="4">
    <source>
        <dbReference type="ARBA" id="ARBA00023263"/>
    </source>
</evidence>
<comment type="subcellular location">
    <subcellularLocation>
        <location evidence="1">Fimbrium</location>
    </subcellularLocation>
</comment>
<feature type="chain" id="PRO_5020261813" evidence="5">
    <location>
        <begin position="23"/>
        <end position="180"/>
    </location>
</feature>
<dbReference type="GO" id="GO:0043709">
    <property type="term" value="P:cell adhesion involved in single-species biofilm formation"/>
    <property type="evidence" value="ECO:0007669"/>
    <property type="project" value="TreeGrafter"/>
</dbReference>
<dbReference type="InterPro" id="IPR000259">
    <property type="entry name" value="Adhesion_dom_fimbrial"/>
</dbReference>
<feature type="signal peptide" evidence="5">
    <location>
        <begin position="1"/>
        <end position="22"/>
    </location>
</feature>
<comment type="caution">
    <text evidence="7">The sequence shown here is derived from an EMBL/GenBank/DDBJ whole genome shotgun (WGS) entry which is preliminary data.</text>
</comment>
<name>A0A4R0GFA4_9ENTR</name>
<dbReference type="GO" id="GO:0009289">
    <property type="term" value="C:pilus"/>
    <property type="evidence" value="ECO:0007669"/>
    <property type="project" value="UniProtKB-SubCell"/>
</dbReference>
<evidence type="ECO:0000259" key="6">
    <source>
        <dbReference type="Pfam" id="PF00419"/>
    </source>
</evidence>
<dbReference type="Proteomes" id="UP000291424">
    <property type="component" value="Unassembled WGS sequence"/>
</dbReference>
<dbReference type="Gene3D" id="2.60.40.1090">
    <property type="entry name" value="Fimbrial-type adhesion domain"/>
    <property type="match status" value="1"/>
</dbReference>
<dbReference type="OrthoDB" id="6466381at2"/>
<evidence type="ECO:0000256" key="5">
    <source>
        <dbReference type="SAM" id="SignalP"/>
    </source>
</evidence>
<comment type="similarity">
    <text evidence="2">Belongs to the fimbrial protein family.</text>
</comment>
<dbReference type="RefSeq" id="WP_131632467.1">
    <property type="nucleotide sequence ID" value="NZ_SJOO01000001.1"/>
</dbReference>
<dbReference type="SUPFAM" id="SSF49401">
    <property type="entry name" value="Bacterial adhesins"/>
    <property type="match status" value="1"/>
</dbReference>
<keyword evidence="3 5" id="KW-0732">Signal</keyword>
<gene>
    <name evidence="7" type="ORF">E0L20_02165</name>
</gene>
<dbReference type="InterPro" id="IPR008966">
    <property type="entry name" value="Adhesion_dom_sf"/>
</dbReference>
<reference evidence="7 8" key="1">
    <citation type="submission" date="2019-02" db="EMBL/GenBank/DDBJ databases">
        <title>The draft genome of Enterobacter spp. strains.</title>
        <authorList>
            <person name="Wang C."/>
            <person name="Feng Y."/>
            <person name="Zong Z."/>
        </authorList>
    </citation>
    <scope>NUCLEOTIDE SEQUENCE [LARGE SCALE GENOMIC DNA]</scope>
    <source>
        <strain evidence="7 8">WCHEW120002</strain>
    </source>
</reference>
<dbReference type="PANTHER" id="PTHR33420">
    <property type="entry name" value="FIMBRIAL SUBUNIT ELFA-RELATED"/>
    <property type="match status" value="1"/>
</dbReference>
<proteinExistence type="inferred from homology"/>
<evidence type="ECO:0000256" key="2">
    <source>
        <dbReference type="ARBA" id="ARBA00006671"/>
    </source>
</evidence>
<dbReference type="PANTHER" id="PTHR33420:SF3">
    <property type="entry name" value="FIMBRIAL SUBUNIT ELFA"/>
    <property type="match status" value="1"/>
</dbReference>
<dbReference type="AlphaFoldDB" id="A0A4R0GFA4"/>
<evidence type="ECO:0000313" key="8">
    <source>
        <dbReference type="Proteomes" id="UP000291424"/>
    </source>
</evidence>
<organism evidence="7 8">
    <name type="scientific">Enterobacter wuhouensis</name>
    <dbReference type="NCBI Taxonomy" id="2529381"/>
    <lineage>
        <taxon>Bacteria</taxon>
        <taxon>Pseudomonadati</taxon>
        <taxon>Pseudomonadota</taxon>
        <taxon>Gammaproteobacteria</taxon>
        <taxon>Enterobacterales</taxon>
        <taxon>Enterobacteriaceae</taxon>
        <taxon>Enterobacter</taxon>
    </lineage>
</organism>
<feature type="domain" description="Fimbrial-type adhesion" evidence="6">
    <location>
        <begin position="27"/>
        <end position="180"/>
    </location>
</feature>
<keyword evidence="4" id="KW-0281">Fimbrium</keyword>
<sequence length="180" mass="18408">MKKQLAIMVATMFTVGMGAAHAVDGTINFTGTVTADTCTIDINDQTNPTLNLGTVNTVDLAKSGDTGPATNFTLNLTSCPTTVTAASVTFSGNQDSTMNTAFTNEAIEGAATNVGVQLYDGANTEVSPDEVIDVTSALTPNSDATSSEAHIPFTARMIAVGDAASAGSLVSHADYTISYQ</sequence>
<dbReference type="InterPro" id="IPR036937">
    <property type="entry name" value="Adhesion_dom_fimbrial_sf"/>
</dbReference>
<evidence type="ECO:0000313" key="7">
    <source>
        <dbReference type="EMBL" id="TCB94902.1"/>
    </source>
</evidence>
<dbReference type="InterPro" id="IPR050263">
    <property type="entry name" value="Bact_Fimbrial_Adh_Pro"/>
</dbReference>
<accession>A0A4R0GFA4</accession>
<dbReference type="Pfam" id="PF00419">
    <property type="entry name" value="Fimbrial"/>
    <property type="match status" value="1"/>
</dbReference>
<protein>
    <submittedName>
        <fullName evidence="7">Type 1 fimbrial protein</fullName>
    </submittedName>
</protein>
<evidence type="ECO:0000256" key="3">
    <source>
        <dbReference type="ARBA" id="ARBA00022729"/>
    </source>
</evidence>
<dbReference type="EMBL" id="SJOO01000001">
    <property type="protein sequence ID" value="TCB94902.1"/>
    <property type="molecule type" value="Genomic_DNA"/>
</dbReference>
<evidence type="ECO:0000256" key="1">
    <source>
        <dbReference type="ARBA" id="ARBA00004561"/>
    </source>
</evidence>